<comment type="caution">
    <text evidence="1">The sequence shown here is derived from an EMBL/GenBank/DDBJ whole genome shotgun (WGS) entry which is preliminary data.</text>
</comment>
<sequence length="85" mass="9815">MEYPITSVFHYGLKQRYLGISMPFPLRHLPIRCLRNPILPLPNSHLKKTQSATISCFVRLRHSSPSSKVSLKFEITSETRNYVGK</sequence>
<proteinExistence type="predicted"/>
<evidence type="ECO:0000313" key="1">
    <source>
        <dbReference type="EMBL" id="KAH1108659.1"/>
    </source>
</evidence>
<protein>
    <submittedName>
        <fullName evidence="1">Uncharacterized protein</fullName>
    </submittedName>
</protein>
<keyword evidence="2" id="KW-1185">Reference proteome</keyword>
<reference evidence="1 2" key="1">
    <citation type="journal article" date="2021" name="Plant Biotechnol. J.">
        <title>Multi-omics assisted identification of the key and species-specific regulatory components of drought-tolerant mechanisms in Gossypium stocksii.</title>
        <authorList>
            <person name="Yu D."/>
            <person name="Ke L."/>
            <person name="Zhang D."/>
            <person name="Wu Y."/>
            <person name="Sun Y."/>
            <person name="Mei J."/>
            <person name="Sun J."/>
            <person name="Sun Y."/>
        </authorList>
    </citation>
    <scope>NUCLEOTIDE SEQUENCE [LARGE SCALE GENOMIC DNA]</scope>
    <source>
        <strain evidence="2">cv. E1</strain>
        <tissue evidence="1">Leaf</tissue>
    </source>
</reference>
<organism evidence="1 2">
    <name type="scientific">Gossypium stocksii</name>
    <dbReference type="NCBI Taxonomy" id="47602"/>
    <lineage>
        <taxon>Eukaryota</taxon>
        <taxon>Viridiplantae</taxon>
        <taxon>Streptophyta</taxon>
        <taxon>Embryophyta</taxon>
        <taxon>Tracheophyta</taxon>
        <taxon>Spermatophyta</taxon>
        <taxon>Magnoliopsida</taxon>
        <taxon>eudicotyledons</taxon>
        <taxon>Gunneridae</taxon>
        <taxon>Pentapetalae</taxon>
        <taxon>rosids</taxon>
        <taxon>malvids</taxon>
        <taxon>Malvales</taxon>
        <taxon>Malvaceae</taxon>
        <taxon>Malvoideae</taxon>
        <taxon>Gossypium</taxon>
    </lineage>
</organism>
<name>A0A9D4AE89_9ROSI</name>
<dbReference type="AlphaFoldDB" id="A0A9D4AE89"/>
<gene>
    <name evidence="1" type="ORF">J1N35_012427</name>
</gene>
<dbReference type="OrthoDB" id="972041at2759"/>
<dbReference type="EMBL" id="JAIQCV010000004">
    <property type="protein sequence ID" value="KAH1108659.1"/>
    <property type="molecule type" value="Genomic_DNA"/>
</dbReference>
<evidence type="ECO:0000313" key="2">
    <source>
        <dbReference type="Proteomes" id="UP000828251"/>
    </source>
</evidence>
<dbReference type="Proteomes" id="UP000828251">
    <property type="component" value="Unassembled WGS sequence"/>
</dbReference>
<accession>A0A9D4AE89</accession>